<sequence length="115" mass="13135">MQLTQFMVIMGFTHVLRGVQSKSSSDVDKNMLCLAQHFRRKLTEKMQEKCSEIPELRRTLISFEGCQFTCGMKDTRSGHNVVSKQVYTLKDGTPCGYNMVCQGGECIDILRMKFV</sequence>
<evidence type="ECO:0000256" key="5">
    <source>
        <dbReference type="ARBA" id="ARBA00034321"/>
    </source>
</evidence>
<evidence type="ECO:0000256" key="3">
    <source>
        <dbReference type="ARBA" id="ARBA00022729"/>
    </source>
</evidence>
<dbReference type="InterPro" id="IPR021971">
    <property type="entry name" value="Salp15"/>
</dbReference>
<dbReference type="Pfam" id="PF12115">
    <property type="entry name" value="Salp15"/>
    <property type="match status" value="1"/>
</dbReference>
<evidence type="ECO:0000256" key="2">
    <source>
        <dbReference type="ARBA" id="ARBA00022525"/>
    </source>
</evidence>
<dbReference type="AlphaFoldDB" id="A0A0K8R645"/>
<protein>
    <submittedName>
        <fullName evidence="6">Putative ixostatin</fullName>
    </submittedName>
</protein>
<keyword evidence="4" id="KW-0325">Glycoprotein</keyword>
<proteinExistence type="evidence at transcript level"/>
<dbReference type="GO" id="GO:0005576">
    <property type="term" value="C:extracellular region"/>
    <property type="evidence" value="ECO:0007669"/>
    <property type="project" value="UniProtKB-SubCell"/>
</dbReference>
<comment type="subcellular location">
    <subcellularLocation>
        <location evidence="1">Secreted</location>
    </subcellularLocation>
</comment>
<evidence type="ECO:0000256" key="4">
    <source>
        <dbReference type="ARBA" id="ARBA00023180"/>
    </source>
</evidence>
<keyword evidence="3" id="KW-0732">Signal</keyword>
<evidence type="ECO:0000256" key="1">
    <source>
        <dbReference type="ARBA" id="ARBA00004613"/>
    </source>
</evidence>
<name>A0A0K8R645_IXORI</name>
<comment type="similarity">
    <text evidence="5">Belongs to the salp15 family.</text>
</comment>
<dbReference type="EMBL" id="GADI01007844">
    <property type="protein sequence ID" value="JAA65964.1"/>
    <property type="molecule type" value="mRNA"/>
</dbReference>
<evidence type="ECO:0000313" key="6">
    <source>
        <dbReference type="EMBL" id="JAA65964.1"/>
    </source>
</evidence>
<reference evidence="6" key="1">
    <citation type="submission" date="2012-12" db="EMBL/GenBank/DDBJ databases">
        <title>Identification and characterization of a phenylalanine ammonia-lyase gene family in Isatis indigotica Fort.</title>
        <authorList>
            <person name="Liu Q."/>
            <person name="Chen J."/>
            <person name="Zhou X."/>
            <person name="Di P."/>
            <person name="Xiao Y."/>
            <person name="Xuan H."/>
            <person name="Zhang L."/>
            <person name="Chen W."/>
        </authorList>
    </citation>
    <scope>NUCLEOTIDE SEQUENCE</scope>
    <source>
        <tissue evidence="6">Salivary gland</tissue>
    </source>
</reference>
<accession>A0A0K8R645</accession>
<keyword evidence="2" id="KW-0964">Secreted</keyword>
<organism evidence="6">
    <name type="scientific">Ixodes ricinus</name>
    <name type="common">Common tick</name>
    <name type="synonym">Acarus ricinus</name>
    <dbReference type="NCBI Taxonomy" id="34613"/>
    <lineage>
        <taxon>Eukaryota</taxon>
        <taxon>Metazoa</taxon>
        <taxon>Ecdysozoa</taxon>
        <taxon>Arthropoda</taxon>
        <taxon>Chelicerata</taxon>
        <taxon>Arachnida</taxon>
        <taxon>Acari</taxon>
        <taxon>Parasitiformes</taxon>
        <taxon>Ixodida</taxon>
        <taxon>Ixodoidea</taxon>
        <taxon>Ixodidae</taxon>
        <taxon>Ixodinae</taxon>
        <taxon>Ixodes</taxon>
    </lineage>
</organism>